<dbReference type="KEGG" id="ccos:Pan44_27010"/>
<dbReference type="Proteomes" id="UP000315700">
    <property type="component" value="Chromosome"/>
</dbReference>
<dbReference type="AlphaFoldDB" id="A0A517SEV8"/>
<evidence type="ECO:0000313" key="2">
    <source>
        <dbReference type="Proteomes" id="UP000315700"/>
    </source>
</evidence>
<sequence length="92" mass="10428">MDDDAKSLLRDIADSLRIIAAREQRESKQEKAVRLLVELGPDNVTAIARAVGVNRSTLYRWKTFADALERMHAAQHFAHRSPRFVSREGALL</sequence>
<dbReference type="InParanoid" id="A0A517SEV8"/>
<reference evidence="1 2" key="1">
    <citation type="submission" date="2019-02" db="EMBL/GenBank/DDBJ databases">
        <title>Deep-cultivation of Planctomycetes and their phenomic and genomic characterization uncovers novel biology.</title>
        <authorList>
            <person name="Wiegand S."/>
            <person name="Jogler M."/>
            <person name="Boedeker C."/>
            <person name="Pinto D."/>
            <person name="Vollmers J."/>
            <person name="Rivas-Marin E."/>
            <person name="Kohn T."/>
            <person name="Peeters S.H."/>
            <person name="Heuer A."/>
            <person name="Rast P."/>
            <person name="Oberbeckmann S."/>
            <person name="Bunk B."/>
            <person name="Jeske O."/>
            <person name="Meyerdierks A."/>
            <person name="Storesund J.E."/>
            <person name="Kallscheuer N."/>
            <person name="Luecker S."/>
            <person name="Lage O.M."/>
            <person name="Pohl T."/>
            <person name="Merkel B.J."/>
            <person name="Hornburger P."/>
            <person name="Mueller R.-W."/>
            <person name="Bruemmer F."/>
            <person name="Labrenz M."/>
            <person name="Spormann A.M."/>
            <person name="Op den Camp H."/>
            <person name="Overmann J."/>
            <person name="Amann R."/>
            <person name="Jetten M.S.M."/>
            <person name="Mascher T."/>
            <person name="Medema M.H."/>
            <person name="Devos D.P."/>
            <person name="Kaster A.-K."/>
            <person name="Ovreas L."/>
            <person name="Rohde M."/>
            <person name="Galperin M.Y."/>
            <person name="Jogler C."/>
        </authorList>
    </citation>
    <scope>NUCLEOTIDE SEQUENCE [LARGE SCALE GENOMIC DNA]</scope>
    <source>
        <strain evidence="1 2">Pan44</strain>
    </source>
</reference>
<dbReference type="InterPro" id="IPR009057">
    <property type="entry name" value="Homeodomain-like_sf"/>
</dbReference>
<protein>
    <submittedName>
        <fullName evidence="1">Uncharacterized protein</fullName>
    </submittedName>
</protein>
<dbReference type="RefSeq" id="WP_197454061.1">
    <property type="nucleotide sequence ID" value="NZ_CP036271.1"/>
</dbReference>
<keyword evidence="2" id="KW-1185">Reference proteome</keyword>
<organism evidence="1 2">
    <name type="scientific">Caulifigura coniformis</name>
    <dbReference type="NCBI Taxonomy" id="2527983"/>
    <lineage>
        <taxon>Bacteria</taxon>
        <taxon>Pseudomonadati</taxon>
        <taxon>Planctomycetota</taxon>
        <taxon>Planctomycetia</taxon>
        <taxon>Planctomycetales</taxon>
        <taxon>Planctomycetaceae</taxon>
        <taxon>Caulifigura</taxon>
    </lineage>
</organism>
<accession>A0A517SEV8</accession>
<dbReference type="Gene3D" id="1.10.10.60">
    <property type="entry name" value="Homeodomain-like"/>
    <property type="match status" value="1"/>
</dbReference>
<gene>
    <name evidence="1" type="ORF">Pan44_27010</name>
</gene>
<name>A0A517SEV8_9PLAN</name>
<proteinExistence type="predicted"/>
<dbReference type="SUPFAM" id="SSF46689">
    <property type="entry name" value="Homeodomain-like"/>
    <property type="match status" value="1"/>
</dbReference>
<evidence type="ECO:0000313" key="1">
    <source>
        <dbReference type="EMBL" id="QDT54666.1"/>
    </source>
</evidence>
<dbReference type="EMBL" id="CP036271">
    <property type="protein sequence ID" value="QDT54666.1"/>
    <property type="molecule type" value="Genomic_DNA"/>
</dbReference>